<reference evidence="1 2" key="1">
    <citation type="submission" date="2024-01" db="EMBL/GenBank/DDBJ databases">
        <title>The genomes of 5 underutilized Papilionoideae crops provide insights into root nodulation and disease resistance.</title>
        <authorList>
            <person name="Yuan L."/>
        </authorList>
    </citation>
    <scope>NUCLEOTIDE SEQUENCE [LARGE SCALE GENOMIC DNA]</scope>
    <source>
        <strain evidence="1">LY-2023</strain>
        <tissue evidence="1">Leaf</tissue>
    </source>
</reference>
<proteinExistence type="predicted"/>
<dbReference type="AlphaFoldDB" id="A0AAN9FNP1"/>
<name>A0AAN9FNP1_CLITE</name>
<keyword evidence="2" id="KW-1185">Reference proteome</keyword>
<sequence>MEIIAWPLNDDYEILIVISIDAVKALETQEQCNNFFSIVVGEKVFGIPTPKTNVSTLVVTSQSLEAWCAPADPA</sequence>
<gene>
    <name evidence="1" type="ORF">RJT34_23231</name>
</gene>
<accession>A0AAN9FNP1</accession>
<protein>
    <submittedName>
        <fullName evidence="1">Uncharacterized protein</fullName>
    </submittedName>
</protein>
<comment type="caution">
    <text evidence="1">The sequence shown here is derived from an EMBL/GenBank/DDBJ whole genome shotgun (WGS) entry which is preliminary data.</text>
</comment>
<dbReference type="EMBL" id="JAYKXN010000006">
    <property type="protein sequence ID" value="KAK7278206.1"/>
    <property type="molecule type" value="Genomic_DNA"/>
</dbReference>
<organism evidence="1 2">
    <name type="scientific">Clitoria ternatea</name>
    <name type="common">Butterfly pea</name>
    <dbReference type="NCBI Taxonomy" id="43366"/>
    <lineage>
        <taxon>Eukaryota</taxon>
        <taxon>Viridiplantae</taxon>
        <taxon>Streptophyta</taxon>
        <taxon>Embryophyta</taxon>
        <taxon>Tracheophyta</taxon>
        <taxon>Spermatophyta</taxon>
        <taxon>Magnoliopsida</taxon>
        <taxon>eudicotyledons</taxon>
        <taxon>Gunneridae</taxon>
        <taxon>Pentapetalae</taxon>
        <taxon>rosids</taxon>
        <taxon>fabids</taxon>
        <taxon>Fabales</taxon>
        <taxon>Fabaceae</taxon>
        <taxon>Papilionoideae</taxon>
        <taxon>50 kb inversion clade</taxon>
        <taxon>NPAAA clade</taxon>
        <taxon>indigoferoid/millettioid clade</taxon>
        <taxon>Phaseoleae</taxon>
        <taxon>Clitoria</taxon>
    </lineage>
</organism>
<dbReference type="Proteomes" id="UP001359559">
    <property type="component" value="Unassembled WGS sequence"/>
</dbReference>
<evidence type="ECO:0000313" key="2">
    <source>
        <dbReference type="Proteomes" id="UP001359559"/>
    </source>
</evidence>
<evidence type="ECO:0000313" key="1">
    <source>
        <dbReference type="EMBL" id="KAK7278206.1"/>
    </source>
</evidence>